<reference evidence="1 2" key="1">
    <citation type="submission" date="2019-03" db="EMBL/GenBank/DDBJ databases">
        <title>Genomic Encyclopedia of Type Strains, Phase IV (KMG-IV): sequencing the most valuable type-strain genomes for metagenomic binning, comparative biology and taxonomic classification.</title>
        <authorList>
            <person name="Goeker M."/>
        </authorList>
    </citation>
    <scope>NUCLEOTIDE SEQUENCE [LARGE SCALE GENOMIC DNA]</scope>
    <source>
        <strain evidence="1 2">DSM 26377</strain>
    </source>
</reference>
<accession>A0A4R7PF39</accession>
<comment type="caution">
    <text evidence="1">The sequence shown here is derived from an EMBL/GenBank/DDBJ whole genome shotgun (WGS) entry which is preliminary data.</text>
</comment>
<keyword evidence="2" id="KW-1185">Reference proteome</keyword>
<dbReference type="EMBL" id="SOBT01000008">
    <property type="protein sequence ID" value="TDU32855.1"/>
    <property type="molecule type" value="Genomic_DNA"/>
</dbReference>
<evidence type="ECO:0000313" key="2">
    <source>
        <dbReference type="Proteomes" id="UP000295341"/>
    </source>
</evidence>
<sequence>MLNTADAIGYNSRQQYSQKAIAIMQSVVNAPTVGQWDSKSVAQVHKFQSSRSQLGKADGKVGPSTLGAMIGELQYVNRVADANVLKLFPYNMPSTPQQQGAKNPVADFTQNLTMPFRFERFKGLDPVLGRITDRWRAACVFKVHVGLNPLLTEDEACRYEYRQFIRGGIWTRAGNEIWKTRPNSNAALKVPAYAGCSPSIGLPSAAVTSTVLEETLWKEDGEVRQPKDRFYGHRVSALVRDARCQDEWLPHQVGRDYYLSDQPSIAGTWPGTTVEVWMELYFKGFIVEVEEDDEGLTRPIRVVQSKDWVCHSQTMTLSNYFSAIPV</sequence>
<dbReference type="Proteomes" id="UP000295341">
    <property type="component" value="Unassembled WGS sequence"/>
</dbReference>
<name>A0A4R7PF39_9GAMM</name>
<proteinExistence type="predicted"/>
<dbReference type="RefSeq" id="WP_133881334.1">
    <property type="nucleotide sequence ID" value="NZ_MWIN01000036.1"/>
</dbReference>
<protein>
    <submittedName>
        <fullName evidence="1">Uncharacterized protein</fullName>
    </submittedName>
</protein>
<organism evidence="1 2">
    <name type="scientific">Panacagrimonas perspica</name>
    <dbReference type="NCBI Taxonomy" id="381431"/>
    <lineage>
        <taxon>Bacteria</taxon>
        <taxon>Pseudomonadati</taxon>
        <taxon>Pseudomonadota</taxon>
        <taxon>Gammaproteobacteria</taxon>
        <taxon>Nevskiales</taxon>
        <taxon>Nevskiaceae</taxon>
        <taxon>Panacagrimonas</taxon>
    </lineage>
</organism>
<evidence type="ECO:0000313" key="1">
    <source>
        <dbReference type="EMBL" id="TDU32855.1"/>
    </source>
</evidence>
<dbReference type="AlphaFoldDB" id="A0A4R7PF39"/>
<dbReference type="OrthoDB" id="10002977at2"/>
<gene>
    <name evidence="1" type="ORF">DFR24_2264</name>
</gene>